<feature type="region of interest" description="Disordered" evidence="1">
    <location>
        <begin position="145"/>
        <end position="217"/>
    </location>
</feature>
<feature type="compositionally biased region" description="Basic and acidic residues" evidence="1">
    <location>
        <begin position="171"/>
        <end position="187"/>
    </location>
</feature>
<accession>A0A9P6G6W1</accession>
<dbReference type="AlphaFoldDB" id="A0A9P6G6W1"/>
<dbReference type="OrthoDB" id="4158987at2759"/>
<keyword evidence="3" id="KW-1185">Reference proteome</keyword>
<evidence type="ECO:0000256" key="1">
    <source>
        <dbReference type="SAM" id="MobiDB-lite"/>
    </source>
</evidence>
<evidence type="ECO:0008006" key="4">
    <source>
        <dbReference type="Google" id="ProtNLM"/>
    </source>
</evidence>
<sequence>MAAEKADSPEPEIPQDLSNEDRLNAAASAAEQAIAAQGMANKLRETAATFTDPKKREKMLTDAYNKEMEAHGNSKKARLLQSGAFQGSVGGAGIGGAVSAGVGTLVGTVVGTVTAIPVTGLGALAGAGVGAIHGPWIKLGNMVKSKNDNNDQKEVEVSPDDEDVVPNPEMLRQRADALAAERAEKGPDSGSAAKGEDVPKSPKKKPRKLEVRSGAQK</sequence>
<reference evidence="2" key="1">
    <citation type="journal article" date="2020" name="Mol. Plant Microbe Interact.">
        <title>Genome Sequence of the Biocontrol Agent Coniothyrium minitans strain Conio (IMI 134523).</title>
        <authorList>
            <person name="Patel D."/>
            <person name="Shittu T.A."/>
            <person name="Baroncelli R."/>
            <person name="Muthumeenakshi S."/>
            <person name="Osborne T.H."/>
            <person name="Janganan T.K."/>
            <person name="Sreenivasaprasad S."/>
        </authorList>
    </citation>
    <scope>NUCLEOTIDE SEQUENCE</scope>
    <source>
        <strain evidence="2">Conio</strain>
    </source>
</reference>
<protein>
    <recommendedName>
        <fullName evidence="4">Glycine zipper domain-containing protein</fullName>
    </recommendedName>
</protein>
<name>A0A9P6G6W1_9PLEO</name>
<evidence type="ECO:0000313" key="3">
    <source>
        <dbReference type="Proteomes" id="UP000756921"/>
    </source>
</evidence>
<feature type="region of interest" description="Disordered" evidence="1">
    <location>
        <begin position="1"/>
        <end position="30"/>
    </location>
</feature>
<feature type="compositionally biased region" description="Basic and acidic residues" evidence="1">
    <location>
        <begin position="145"/>
        <end position="156"/>
    </location>
</feature>
<dbReference type="EMBL" id="WJXW01000016">
    <property type="protein sequence ID" value="KAF9729540.1"/>
    <property type="molecule type" value="Genomic_DNA"/>
</dbReference>
<organism evidence="2 3">
    <name type="scientific">Paraphaeosphaeria minitans</name>
    <dbReference type="NCBI Taxonomy" id="565426"/>
    <lineage>
        <taxon>Eukaryota</taxon>
        <taxon>Fungi</taxon>
        <taxon>Dikarya</taxon>
        <taxon>Ascomycota</taxon>
        <taxon>Pezizomycotina</taxon>
        <taxon>Dothideomycetes</taxon>
        <taxon>Pleosporomycetidae</taxon>
        <taxon>Pleosporales</taxon>
        <taxon>Massarineae</taxon>
        <taxon>Didymosphaeriaceae</taxon>
        <taxon>Paraphaeosphaeria</taxon>
    </lineage>
</organism>
<dbReference type="Proteomes" id="UP000756921">
    <property type="component" value="Unassembled WGS sequence"/>
</dbReference>
<comment type="caution">
    <text evidence="2">The sequence shown here is derived from an EMBL/GenBank/DDBJ whole genome shotgun (WGS) entry which is preliminary data.</text>
</comment>
<proteinExistence type="predicted"/>
<evidence type="ECO:0000313" key="2">
    <source>
        <dbReference type="EMBL" id="KAF9729540.1"/>
    </source>
</evidence>
<gene>
    <name evidence="2" type="ORF">PMIN01_12404</name>
</gene>